<dbReference type="InterPro" id="IPR032789">
    <property type="entry name" value="T2SS-T3SS_pil_N"/>
</dbReference>
<organism evidence="5 6">
    <name type="scientific">Adhaeretor mobilis</name>
    <dbReference type="NCBI Taxonomy" id="1930276"/>
    <lineage>
        <taxon>Bacteria</taxon>
        <taxon>Pseudomonadati</taxon>
        <taxon>Planctomycetota</taxon>
        <taxon>Planctomycetia</taxon>
        <taxon>Pirellulales</taxon>
        <taxon>Lacipirellulaceae</taxon>
        <taxon>Adhaeretor</taxon>
    </lineage>
</organism>
<evidence type="ECO:0000256" key="2">
    <source>
        <dbReference type="SAM" id="MobiDB-lite"/>
    </source>
</evidence>
<sequence>MYHSKSLFARLLQRTLSLGVVGLLTSIAVVTQAQEVSSVIREISQANDRLEMTVNTSRILTLETRIPRLVVTNPELVTATPISENQVQIAARKPGVTQINLWDENGKVYTVDLMIFGDVRELDLTLKRMFPESTLKVVKLSQSLVLEGQVDRPEIVSTIRTLAEDYAPKVINNISVGGVQQVLLKVKVMEVSRTKLRSLGFDFAQFSGANGIASGAAGLIQAGSAVVDGTTTLTGGETLAFSVINGNDSFFGFLEALQENELAKTLAEPTVVAVSGRPAKFHVGGEVFFALSNGVAGNSVESEEFGTTVDFVPIVLGNGRIRLEVRPEISEIDLSGQVPGSLFTTKTSLVDTGVEMNAGQTLALAGLIQTRVIARQRGLPFLADLPYVGAAFRRVEERVEEIELLIMVTPEFADGLDPHEVPQCGPGMETVSPSCCELYGKGYLEVPACNGCGAMGAGCSSDCGVGGCNAGGCVAPSGTSSGCATGDCAVGEQPPVGYEATDGYAGAPAPGDGPFYGYVQEGDQPMETPQQPQMTPQMNVEPSYEPAPVEPTSSTEPAQESYPQQQYSNELQLNDQPANQDQGQEQLPDPSVQRFRSQWAQPQASAAGPQQPGPEQAATQQQGGQVESSQESTVQSGIRNNPYYRTARQPKPQRSTSTPGLIGPIGYDVQK</sequence>
<dbReference type="Proteomes" id="UP000319852">
    <property type="component" value="Chromosome"/>
</dbReference>
<feature type="compositionally biased region" description="Polar residues" evidence="2">
    <location>
        <begin position="551"/>
        <end position="585"/>
    </location>
</feature>
<feature type="domain" description="Pilus formation protein N-terminal" evidence="4">
    <location>
        <begin position="47"/>
        <end position="113"/>
    </location>
</feature>
<proteinExistence type="inferred from homology"/>
<dbReference type="InterPro" id="IPR004846">
    <property type="entry name" value="T2SS/T3SS_dom"/>
</dbReference>
<dbReference type="Pfam" id="PF13629">
    <property type="entry name" value="T2SS-T3SS_pil_N"/>
    <property type="match status" value="1"/>
</dbReference>
<feature type="region of interest" description="Disordered" evidence="2">
    <location>
        <begin position="503"/>
        <end position="671"/>
    </location>
</feature>
<dbReference type="GO" id="GO:0015627">
    <property type="term" value="C:type II protein secretion system complex"/>
    <property type="evidence" value="ECO:0007669"/>
    <property type="project" value="TreeGrafter"/>
</dbReference>
<dbReference type="InterPro" id="IPR001775">
    <property type="entry name" value="GspD/PilQ"/>
</dbReference>
<feature type="domain" description="Type II/III secretion system secretin-like" evidence="3">
    <location>
        <begin position="256"/>
        <end position="411"/>
    </location>
</feature>
<dbReference type="AlphaFoldDB" id="A0A517MVR5"/>
<dbReference type="RefSeq" id="WP_145060263.1">
    <property type="nucleotide sequence ID" value="NZ_CP036263.1"/>
</dbReference>
<feature type="compositionally biased region" description="Low complexity" evidence="2">
    <location>
        <begin position="598"/>
        <end position="636"/>
    </location>
</feature>
<dbReference type="Pfam" id="PF00263">
    <property type="entry name" value="Secretin"/>
    <property type="match status" value="1"/>
</dbReference>
<dbReference type="GO" id="GO:0009306">
    <property type="term" value="P:protein secretion"/>
    <property type="evidence" value="ECO:0007669"/>
    <property type="project" value="InterPro"/>
</dbReference>
<keyword evidence="6" id="KW-1185">Reference proteome</keyword>
<comment type="similarity">
    <text evidence="1">Belongs to the bacterial secretin family.</text>
</comment>
<dbReference type="PRINTS" id="PR00811">
    <property type="entry name" value="BCTERIALGSPD"/>
</dbReference>
<dbReference type="OrthoDB" id="9779724at2"/>
<dbReference type="EMBL" id="CP036263">
    <property type="protein sequence ID" value="QDS98973.1"/>
    <property type="molecule type" value="Genomic_DNA"/>
</dbReference>
<protein>
    <submittedName>
        <fullName evidence="5">Type II secretion system protein D</fullName>
    </submittedName>
</protein>
<evidence type="ECO:0000256" key="1">
    <source>
        <dbReference type="RuleBase" id="RU004003"/>
    </source>
</evidence>
<dbReference type="PANTHER" id="PTHR30332">
    <property type="entry name" value="PROBABLE GENERAL SECRETION PATHWAY PROTEIN D"/>
    <property type="match status" value="1"/>
</dbReference>
<evidence type="ECO:0000259" key="3">
    <source>
        <dbReference type="Pfam" id="PF00263"/>
    </source>
</evidence>
<dbReference type="KEGG" id="amob:HG15A2_22620"/>
<name>A0A517MVR5_9BACT</name>
<evidence type="ECO:0000313" key="5">
    <source>
        <dbReference type="EMBL" id="QDS98973.1"/>
    </source>
</evidence>
<dbReference type="InterPro" id="IPR050810">
    <property type="entry name" value="Bact_Secretion_Sys_Channel"/>
</dbReference>
<reference evidence="5 6" key="1">
    <citation type="submission" date="2019-02" db="EMBL/GenBank/DDBJ databases">
        <title>Deep-cultivation of Planctomycetes and their phenomic and genomic characterization uncovers novel biology.</title>
        <authorList>
            <person name="Wiegand S."/>
            <person name="Jogler M."/>
            <person name="Boedeker C."/>
            <person name="Pinto D."/>
            <person name="Vollmers J."/>
            <person name="Rivas-Marin E."/>
            <person name="Kohn T."/>
            <person name="Peeters S.H."/>
            <person name="Heuer A."/>
            <person name="Rast P."/>
            <person name="Oberbeckmann S."/>
            <person name="Bunk B."/>
            <person name="Jeske O."/>
            <person name="Meyerdierks A."/>
            <person name="Storesund J.E."/>
            <person name="Kallscheuer N."/>
            <person name="Luecker S."/>
            <person name="Lage O.M."/>
            <person name="Pohl T."/>
            <person name="Merkel B.J."/>
            <person name="Hornburger P."/>
            <person name="Mueller R.-W."/>
            <person name="Bruemmer F."/>
            <person name="Labrenz M."/>
            <person name="Spormann A.M."/>
            <person name="Op den Camp H."/>
            <person name="Overmann J."/>
            <person name="Amann R."/>
            <person name="Jetten M.S.M."/>
            <person name="Mascher T."/>
            <person name="Medema M.H."/>
            <person name="Devos D.P."/>
            <person name="Kaster A.-K."/>
            <person name="Ovreas L."/>
            <person name="Rohde M."/>
            <person name="Galperin M.Y."/>
            <person name="Jogler C."/>
        </authorList>
    </citation>
    <scope>NUCLEOTIDE SEQUENCE [LARGE SCALE GENOMIC DNA]</scope>
    <source>
        <strain evidence="5 6">HG15A2</strain>
    </source>
</reference>
<evidence type="ECO:0000259" key="4">
    <source>
        <dbReference type="Pfam" id="PF13629"/>
    </source>
</evidence>
<feature type="compositionally biased region" description="Low complexity" evidence="2">
    <location>
        <begin position="503"/>
        <end position="518"/>
    </location>
</feature>
<feature type="compositionally biased region" description="Low complexity" evidence="2">
    <location>
        <begin position="525"/>
        <end position="538"/>
    </location>
</feature>
<accession>A0A517MVR5</accession>
<evidence type="ECO:0000313" key="6">
    <source>
        <dbReference type="Proteomes" id="UP000319852"/>
    </source>
</evidence>
<dbReference type="PANTHER" id="PTHR30332:SF17">
    <property type="entry name" value="TYPE IV PILIATION SYSTEM PROTEIN DR_0774-RELATED"/>
    <property type="match status" value="1"/>
</dbReference>
<gene>
    <name evidence="5" type="primary">pulD_2</name>
    <name evidence="5" type="ORF">HG15A2_22620</name>
</gene>